<dbReference type="PROSITE" id="PS50048">
    <property type="entry name" value="ZN2_CY6_FUNGAL_2"/>
    <property type="match status" value="1"/>
</dbReference>
<feature type="domain" description="Zn(2)-C6 fungal-type" evidence="5">
    <location>
        <begin position="14"/>
        <end position="44"/>
    </location>
</feature>
<dbReference type="InterPro" id="IPR036864">
    <property type="entry name" value="Zn2-C6_fun-type_DNA-bd_sf"/>
</dbReference>
<organism evidence="6 7">
    <name type="scientific">Fusarium torreyae</name>
    <dbReference type="NCBI Taxonomy" id="1237075"/>
    <lineage>
        <taxon>Eukaryota</taxon>
        <taxon>Fungi</taxon>
        <taxon>Dikarya</taxon>
        <taxon>Ascomycota</taxon>
        <taxon>Pezizomycotina</taxon>
        <taxon>Sordariomycetes</taxon>
        <taxon>Hypocreomycetidae</taxon>
        <taxon>Hypocreales</taxon>
        <taxon>Nectriaceae</taxon>
        <taxon>Fusarium</taxon>
    </lineage>
</organism>
<dbReference type="EMBL" id="JAOQAZ010000014">
    <property type="protein sequence ID" value="KAJ4259678.1"/>
    <property type="molecule type" value="Genomic_DNA"/>
</dbReference>
<keyword evidence="7" id="KW-1185">Reference proteome</keyword>
<dbReference type="GO" id="GO:0008270">
    <property type="term" value="F:zinc ion binding"/>
    <property type="evidence" value="ECO:0007669"/>
    <property type="project" value="InterPro"/>
</dbReference>
<dbReference type="InterPro" id="IPR001138">
    <property type="entry name" value="Zn2Cys6_DnaBD"/>
</dbReference>
<evidence type="ECO:0000313" key="7">
    <source>
        <dbReference type="Proteomes" id="UP001152049"/>
    </source>
</evidence>
<evidence type="ECO:0000259" key="5">
    <source>
        <dbReference type="PROSITE" id="PS50048"/>
    </source>
</evidence>
<keyword evidence="1" id="KW-0805">Transcription regulation</keyword>
<dbReference type="Gene3D" id="4.10.240.10">
    <property type="entry name" value="Zn(2)-C6 fungal-type DNA-binding domain"/>
    <property type="match status" value="1"/>
</dbReference>
<dbReference type="CDD" id="cd00067">
    <property type="entry name" value="GAL4"/>
    <property type="match status" value="1"/>
</dbReference>
<dbReference type="PANTHER" id="PTHR47840">
    <property type="entry name" value="ZN(II)2CYS6 TRANSCRIPTION FACTOR (EUROFUNG)-RELATED"/>
    <property type="match status" value="1"/>
</dbReference>
<dbReference type="AlphaFoldDB" id="A0A9W8RXC8"/>
<gene>
    <name evidence="6" type="ORF">NW762_007608</name>
</gene>
<evidence type="ECO:0000256" key="4">
    <source>
        <dbReference type="SAM" id="MobiDB-lite"/>
    </source>
</evidence>
<keyword evidence="3" id="KW-0539">Nucleus</keyword>
<dbReference type="GO" id="GO:0000981">
    <property type="term" value="F:DNA-binding transcription factor activity, RNA polymerase II-specific"/>
    <property type="evidence" value="ECO:0007669"/>
    <property type="project" value="InterPro"/>
</dbReference>
<dbReference type="Proteomes" id="UP001152049">
    <property type="component" value="Unassembled WGS sequence"/>
</dbReference>
<reference evidence="6" key="1">
    <citation type="submission" date="2022-09" db="EMBL/GenBank/DDBJ databases">
        <title>Fusarium specimens isolated from Avocado Roots.</title>
        <authorList>
            <person name="Stajich J."/>
            <person name="Roper C."/>
            <person name="Heimlech-Rivalta G."/>
        </authorList>
    </citation>
    <scope>NUCLEOTIDE SEQUENCE</scope>
    <source>
        <strain evidence="6">CF00136</strain>
    </source>
</reference>
<accession>A0A9W8RXC8</accession>
<evidence type="ECO:0000313" key="6">
    <source>
        <dbReference type="EMBL" id="KAJ4259678.1"/>
    </source>
</evidence>
<dbReference type="Pfam" id="PF00172">
    <property type="entry name" value="Zn_clus"/>
    <property type="match status" value="1"/>
</dbReference>
<comment type="caution">
    <text evidence="6">The sequence shown here is derived from an EMBL/GenBank/DDBJ whole genome shotgun (WGS) entry which is preliminary data.</text>
</comment>
<keyword evidence="2" id="KW-0804">Transcription</keyword>
<evidence type="ECO:0000256" key="1">
    <source>
        <dbReference type="ARBA" id="ARBA00023015"/>
    </source>
</evidence>
<feature type="region of interest" description="Disordered" evidence="4">
    <location>
        <begin position="91"/>
        <end position="122"/>
    </location>
</feature>
<dbReference type="OrthoDB" id="6509908at2759"/>
<protein>
    <recommendedName>
        <fullName evidence="5">Zn(2)-C6 fungal-type domain-containing protein</fullName>
    </recommendedName>
</protein>
<dbReference type="PANTHER" id="PTHR47840:SF1">
    <property type="entry name" value="ZN(II)2CYS6 TRANSCRIPTION FACTOR (EUROFUNG)"/>
    <property type="match status" value="1"/>
</dbReference>
<dbReference type="CDD" id="cd12148">
    <property type="entry name" value="fungal_TF_MHR"/>
    <property type="match status" value="1"/>
</dbReference>
<dbReference type="SUPFAM" id="SSF57701">
    <property type="entry name" value="Zn2/Cys6 DNA-binding domain"/>
    <property type="match status" value="1"/>
</dbReference>
<evidence type="ECO:0000256" key="2">
    <source>
        <dbReference type="ARBA" id="ARBA00023163"/>
    </source>
</evidence>
<sequence>MEPQNKRMRLGIKSCTECRRRKVKCMFDERQNECRQCKAHSLVCQSQYASSPSSDDKDQMIQELTQFVGQVEKRMASMQAAIDTLASKLGSKANHNANPENGAGAARDGLSENPDQQDEVRNLRKPQNAKLRSDLIAKLELQILRPRLKSMIDDLPNRPTLSKILEYTQATWMSWPLSTKQSFQKVTPSSLSCVLVKTFDAGFPMSTEKNSALSFVDNSLHSRDFGVISKCLIWLCLSFQKLPKDFKDVETGLPLRSQKLITRYLATVETFYQVSSTPACNIDFVQAIVLQYELFVSMGRLSAAWKCIRAGIENAMILGLYRSQSSLHQGVWEALWIRDRQLSLFLGLPYGVPEHLTLTTTGEEYPMPETEVFRKIAAISGHISERDQLGQDAEISCMPVEMDELKAMIPDDWGTKVEFESAFSFAQVFVHTNIRLFYHTLNQMVHLPYARLANEDRSYEQIKIAALESAEGAIRAYQDMRALEVKPYGPASSEFLHFLAFSAAVILAVDLVSQETSRSAEEERRLWTMITELASRMRETCRVLDSAVASQAAEVLENLQAACSGTFDGLEPYVVTIPFFGRILINARRHSQSEVTKNIVVLETNVFSSRMPDEYATEWDLADDWSKGADDDLYYEWKGVYEFSASN</sequence>
<name>A0A9W8RXC8_9HYPO</name>
<proteinExistence type="predicted"/>
<evidence type="ECO:0000256" key="3">
    <source>
        <dbReference type="ARBA" id="ARBA00023242"/>
    </source>
</evidence>
<dbReference type="PROSITE" id="PS00463">
    <property type="entry name" value="ZN2_CY6_FUNGAL_1"/>
    <property type="match status" value="1"/>
</dbReference>